<comment type="caution">
    <text evidence="1">The sequence shown here is derived from an EMBL/GenBank/DDBJ whole genome shotgun (WGS) entry which is preliminary data.</text>
</comment>
<sequence length="271" mass="32603">MARNIQREFVKYYKERLASLGFIKVKGRQPYFVRVVNDEILHILTLDTGMSAKDGYKVAHLECGIATVYRQEINLSVTPRHNSDWLVDYTRYYREKNFPNQVIEYPRDLKMYYYKEETMDEIIGEMRTGIRDIVAEFDKIINMENVLSWLMKYDGVNIHQSDLSLNDQYNAEESLYFLRKKFPLNSFKQNFDVQKDEIINSPLDSDEKNKKLISKIEWEHELYADRERFQDCKENYEQGMQLLREHYDRNIEYLNGMGIDVERRDITDLFD</sequence>
<proteinExistence type="predicted"/>
<protein>
    <recommendedName>
        <fullName evidence="3">DUF4304 domain-containing protein</fullName>
    </recommendedName>
</protein>
<evidence type="ECO:0000313" key="2">
    <source>
        <dbReference type="Proteomes" id="UP000283295"/>
    </source>
</evidence>
<dbReference type="OrthoDB" id="9772503at2"/>
<organism evidence="1 2">
    <name type="scientific">Coprococcus eutactus</name>
    <dbReference type="NCBI Taxonomy" id="33043"/>
    <lineage>
        <taxon>Bacteria</taxon>
        <taxon>Bacillati</taxon>
        <taxon>Bacillota</taxon>
        <taxon>Clostridia</taxon>
        <taxon>Lachnospirales</taxon>
        <taxon>Lachnospiraceae</taxon>
        <taxon>Coprococcus</taxon>
    </lineage>
</organism>
<evidence type="ECO:0008006" key="3">
    <source>
        <dbReference type="Google" id="ProtNLM"/>
    </source>
</evidence>
<dbReference type="Proteomes" id="UP000283295">
    <property type="component" value="Unassembled WGS sequence"/>
</dbReference>
<name>A0A3R5WHW6_9FIRM</name>
<gene>
    <name evidence="1" type="ORF">DWX94_14550</name>
</gene>
<dbReference type="AlphaFoldDB" id="A0A3R5WHW6"/>
<accession>A0A3R5WHW6</accession>
<evidence type="ECO:0000313" key="1">
    <source>
        <dbReference type="EMBL" id="RGS34598.1"/>
    </source>
</evidence>
<reference evidence="1 2" key="1">
    <citation type="submission" date="2018-08" db="EMBL/GenBank/DDBJ databases">
        <title>A genome reference for cultivated species of the human gut microbiota.</title>
        <authorList>
            <person name="Zou Y."/>
            <person name="Xue W."/>
            <person name="Luo G."/>
        </authorList>
    </citation>
    <scope>NUCLEOTIDE SEQUENCE [LARGE SCALE GENOMIC DNA]</scope>
    <source>
        <strain evidence="1 2">AF22-21</strain>
    </source>
</reference>
<dbReference type="EMBL" id="QRVK01000094">
    <property type="protein sequence ID" value="RGS34598.1"/>
    <property type="molecule type" value="Genomic_DNA"/>
</dbReference>